<reference evidence="2" key="1">
    <citation type="submission" date="2015-06" db="EMBL/GenBank/DDBJ databases">
        <authorList>
            <person name="Radhakrishnan Rajesh"/>
            <person name="Underwood Anthony"/>
            <person name="Al-Shahib Ali"/>
        </authorList>
    </citation>
    <scope>NUCLEOTIDE SEQUENCE [LARGE SCALE GENOMIC DNA]</scope>
    <source>
        <strain evidence="2">P19_London_7_VIM_2_05_10</strain>
    </source>
</reference>
<evidence type="ECO:0008006" key="3">
    <source>
        <dbReference type="Google" id="ProtNLM"/>
    </source>
</evidence>
<name>A0A9P1W2D7_PSEAI</name>
<gene>
    <name evidence="1" type="ORF">PAERUG_P19_London_7_VIM_2_05_10_06807</name>
</gene>
<dbReference type="RefSeq" id="WP_003149241.1">
    <property type="nucleotide sequence ID" value="NZ_CAADND010000896.1"/>
</dbReference>
<dbReference type="Proteomes" id="UP000045039">
    <property type="component" value="Unassembled WGS sequence"/>
</dbReference>
<dbReference type="InterPro" id="IPR013321">
    <property type="entry name" value="Arc_rbn_hlx_hlx"/>
</dbReference>
<dbReference type="Gene3D" id="1.10.1220.10">
    <property type="entry name" value="Met repressor-like"/>
    <property type="match status" value="1"/>
</dbReference>
<dbReference type="AlphaFoldDB" id="A0A9P1W2D7"/>
<dbReference type="GO" id="GO:0006355">
    <property type="term" value="P:regulation of DNA-templated transcription"/>
    <property type="evidence" value="ECO:0007669"/>
    <property type="project" value="InterPro"/>
</dbReference>
<protein>
    <recommendedName>
        <fullName evidence="3">Arc family DNA-binding protein</fullName>
    </recommendedName>
</protein>
<dbReference type="EMBL" id="CVVU01000274">
    <property type="protein sequence ID" value="CRQ11622.1"/>
    <property type="molecule type" value="Genomic_DNA"/>
</dbReference>
<accession>A0A9P1W2D7</accession>
<proteinExistence type="predicted"/>
<evidence type="ECO:0000313" key="2">
    <source>
        <dbReference type="Proteomes" id="UP000045039"/>
    </source>
</evidence>
<sequence>MQIEMNALTNPLEMTLAYESGGNGRNSRNAPKFIVHFPLNLYEALIRLSVLEERSLNGEVVAALISGLTGHAKLELDRKLYAAALGEGSVQWLLQGHQPIDPVRGKNKFVVRLKWGMSEVLTELAAQRKKEDPAFSMHQLYLEYLCRWVNLRHETHLLATALLSDVDKVR</sequence>
<evidence type="ECO:0000313" key="1">
    <source>
        <dbReference type="EMBL" id="CRQ11622.1"/>
    </source>
</evidence>
<organism evidence="1 2">
    <name type="scientific">Pseudomonas aeruginosa</name>
    <dbReference type="NCBI Taxonomy" id="287"/>
    <lineage>
        <taxon>Bacteria</taxon>
        <taxon>Pseudomonadati</taxon>
        <taxon>Pseudomonadota</taxon>
        <taxon>Gammaproteobacteria</taxon>
        <taxon>Pseudomonadales</taxon>
        <taxon>Pseudomonadaceae</taxon>
        <taxon>Pseudomonas</taxon>
    </lineage>
</organism>
<comment type="caution">
    <text evidence="1">The sequence shown here is derived from an EMBL/GenBank/DDBJ whole genome shotgun (WGS) entry which is preliminary data.</text>
</comment>